<name>A0A0G1YDD1_9BACT</name>
<dbReference type="AlphaFoldDB" id="A0A0G1YDD1"/>
<accession>A0A0G1YDD1</accession>
<proteinExistence type="predicted"/>
<reference evidence="1 2" key="1">
    <citation type="journal article" date="2015" name="Nature">
        <title>rRNA introns, odd ribosomes, and small enigmatic genomes across a large radiation of phyla.</title>
        <authorList>
            <person name="Brown C.T."/>
            <person name="Hug L.A."/>
            <person name="Thomas B.C."/>
            <person name="Sharon I."/>
            <person name="Castelle C.J."/>
            <person name="Singh A."/>
            <person name="Wilkins M.J."/>
            <person name="Williams K.H."/>
            <person name="Banfield J.F."/>
        </authorList>
    </citation>
    <scope>NUCLEOTIDE SEQUENCE [LARGE SCALE GENOMIC DNA]</scope>
</reference>
<evidence type="ECO:0000313" key="2">
    <source>
        <dbReference type="Proteomes" id="UP000034588"/>
    </source>
</evidence>
<organism evidence="1 2">
    <name type="scientific">Candidatus Gottesmanbacteria bacterium GW2011_GWB1_49_7</name>
    <dbReference type="NCBI Taxonomy" id="1618448"/>
    <lineage>
        <taxon>Bacteria</taxon>
        <taxon>Candidatus Gottesmaniibacteriota</taxon>
    </lineage>
</organism>
<gene>
    <name evidence="1" type="ORF">UY48_C0006G0040</name>
</gene>
<evidence type="ECO:0000313" key="1">
    <source>
        <dbReference type="EMBL" id="KKW12987.1"/>
    </source>
</evidence>
<dbReference type="EMBL" id="LCQD01000006">
    <property type="protein sequence ID" value="KKW12987.1"/>
    <property type="molecule type" value="Genomic_DNA"/>
</dbReference>
<dbReference type="Proteomes" id="UP000034588">
    <property type="component" value="Unassembled WGS sequence"/>
</dbReference>
<comment type="caution">
    <text evidence="1">The sequence shown here is derived from an EMBL/GenBank/DDBJ whole genome shotgun (WGS) entry which is preliminary data.</text>
</comment>
<protein>
    <submittedName>
        <fullName evidence="1">Uncharacterized protein</fullName>
    </submittedName>
</protein>
<sequence>MGTRTYVVLTATKDDDKNTIIAVATHSGRLATFERRTRVWVCHECATAPQLGQDISELPGGVSRIYHPRSGDPVVVTGYFKEPTKAEVGFYNCVVFKEGQYPSVVPASAVLNGKPGVVIDYQPDGMGAWEET</sequence>